<protein>
    <submittedName>
        <fullName evidence="2">Uncharacterized protein</fullName>
    </submittedName>
</protein>
<reference evidence="2" key="2">
    <citation type="submission" date="2021-09" db="EMBL/GenBank/DDBJ databases">
        <authorList>
            <person name="Gilroy R."/>
        </authorList>
    </citation>
    <scope>NUCLEOTIDE SEQUENCE</scope>
    <source>
        <strain evidence="2">6019</strain>
    </source>
</reference>
<keyword evidence="1" id="KW-0472">Membrane</keyword>
<keyword evidence="1" id="KW-0812">Transmembrane</keyword>
<proteinExistence type="predicted"/>
<accession>A0A921DXJ5</accession>
<name>A0A921DXJ5_9STAP</name>
<keyword evidence="1" id="KW-1133">Transmembrane helix</keyword>
<feature type="transmembrane region" description="Helical" evidence="1">
    <location>
        <begin position="32"/>
        <end position="49"/>
    </location>
</feature>
<dbReference type="EMBL" id="DYYI01000071">
    <property type="protein sequence ID" value="HJE19923.1"/>
    <property type="molecule type" value="Genomic_DNA"/>
</dbReference>
<gene>
    <name evidence="2" type="ORF">K8V35_06190</name>
</gene>
<evidence type="ECO:0000256" key="1">
    <source>
        <dbReference type="SAM" id="Phobius"/>
    </source>
</evidence>
<feature type="transmembrane region" description="Helical" evidence="1">
    <location>
        <begin position="7"/>
        <end position="26"/>
    </location>
</feature>
<sequence length="67" mass="8172">MAWFQLFMMRFLWFSFLHGGLTVLFFEFEPAVTFLFSVIFALISTYFYHSMAKRIEDENEKDQNKQE</sequence>
<dbReference type="Proteomes" id="UP000763505">
    <property type="component" value="Unassembled WGS sequence"/>
</dbReference>
<evidence type="ECO:0000313" key="3">
    <source>
        <dbReference type="Proteomes" id="UP000763505"/>
    </source>
</evidence>
<dbReference type="AlphaFoldDB" id="A0A921DXJ5"/>
<comment type="caution">
    <text evidence="2">The sequence shown here is derived from an EMBL/GenBank/DDBJ whole genome shotgun (WGS) entry which is preliminary data.</text>
</comment>
<evidence type="ECO:0000313" key="2">
    <source>
        <dbReference type="EMBL" id="HJE19923.1"/>
    </source>
</evidence>
<reference evidence="2" key="1">
    <citation type="journal article" date="2021" name="PeerJ">
        <title>Extensive microbial diversity within the chicken gut microbiome revealed by metagenomics and culture.</title>
        <authorList>
            <person name="Gilroy R."/>
            <person name="Ravi A."/>
            <person name="Getino M."/>
            <person name="Pursley I."/>
            <person name="Horton D.L."/>
            <person name="Alikhan N.F."/>
            <person name="Baker D."/>
            <person name="Gharbi K."/>
            <person name="Hall N."/>
            <person name="Watson M."/>
            <person name="Adriaenssens E.M."/>
            <person name="Foster-Nyarko E."/>
            <person name="Jarju S."/>
            <person name="Secka A."/>
            <person name="Antonio M."/>
            <person name="Oren A."/>
            <person name="Chaudhuri R.R."/>
            <person name="La Ragione R."/>
            <person name="Hildebrand F."/>
            <person name="Pallen M.J."/>
        </authorList>
    </citation>
    <scope>NUCLEOTIDE SEQUENCE</scope>
    <source>
        <strain evidence="2">6019</strain>
    </source>
</reference>
<organism evidence="2 3">
    <name type="scientific">Aliicoccus persicus</name>
    <dbReference type="NCBI Taxonomy" id="930138"/>
    <lineage>
        <taxon>Bacteria</taxon>
        <taxon>Bacillati</taxon>
        <taxon>Bacillota</taxon>
        <taxon>Bacilli</taxon>
        <taxon>Bacillales</taxon>
        <taxon>Staphylococcaceae</taxon>
        <taxon>Aliicoccus</taxon>
    </lineage>
</organism>